<organism evidence="2 3">
    <name type="scientific">Phycicoccus elongatus Lp2</name>
    <dbReference type="NCBI Taxonomy" id="1193181"/>
    <lineage>
        <taxon>Bacteria</taxon>
        <taxon>Bacillati</taxon>
        <taxon>Actinomycetota</taxon>
        <taxon>Actinomycetes</taxon>
        <taxon>Micrococcales</taxon>
        <taxon>Intrasporangiaceae</taxon>
        <taxon>Phycicoccus</taxon>
    </lineage>
</organism>
<accession>N0DZI7</accession>
<feature type="domain" description="B3/B4 tRNA-binding" evidence="1">
    <location>
        <begin position="73"/>
        <end position="227"/>
    </location>
</feature>
<sequence length="238" mass="25550">MSRSPRTADLLAGVTIAPEVHDLVPDYRALIVMAEGLTPGPSDETSEAILAAAEKRARELLGDNSPEHLPHVEEWRAAYRAFGAKPQRTRPSVDALLRRVAGGLPRINRLTDAYNAVSIAHVLPLGGEDLSAYAGSPALVRASGDEAFETVAAGEAVVEHPAPGEVVWRDERGVTCRMWNWRQCRRTLLTEETTEAVFILDGLGALGADGLEAAGDALIEHLTMLSPGASFGRRTLSR</sequence>
<dbReference type="GO" id="GO:0003723">
    <property type="term" value="F:RNA binding"/>
    <property type="evidence" value="ECO:0007669"/>
    <property type="project" value="InterPro"/>
</dbReference>
<gene>
    <name evidence="2" type="ORF">BN10_120018</name>
</gene>
<dbReference type="OrthoDB" id="276580at2"/>
<dbReference type="RefSeq" id="WP_010849217.1">
    <property type="nucleotide sequence ID" value="NZ_HF570956.1"/>
</dbReference>
<dbReference type="SUPFAM" id="SSF56037">
    <property type="entry name" value="PheT/TilS domain"/>
    <property type="match status" value="1"/>
</dbReference>
<keyword evidence="3" id="KW-1185">Reference proteome</keyword>
<dbReference type="InterPro" id="IPR005146">
    <property type="entry name" value="B3/B4_tRNA-bd"/>
</dbReference>
<evidence type="ECO:0000259" key="1">
    <source>
        <dbReference type="SMART" id="SM00873"/>
    </source>
</evidence>
<evidence type="ECO:0000313" key="2">
    <source>
        <dbReference type="EMBL" id="CCH68821.1"/>
    </source>
</evidence>
<name>N0DZI7_9MICO</name>
<dbReference type="STRING" id="1193181.BN10_120018"/>
<dbReference type="eggNOG" id="COG3382">
    <property type="taxonomic scope" value="Bacteria"/>
</dbReference>
<dbReference type="SMART" id="SM00873">
    <property type="entry name" value="B3_4"/>
    <property type="match status" value="1"/>
</dbReference>
<dbReference type="Gene3D" id="3.50.40.10">
    <property type="entry name" value="Phenylalanyl-trna Synthetase, Chain B, domain 3"/>
    <property type="match status" value="1"/>
</dbReference>
<proteinExistence type="predicted"/>
<protein>
    <submittedName>
        <fullName evidence="2">B3/4 domain protein</fullName>
    </submittedName>
</protein>
<dbReference type="EMBL" id="CAIZ01000024">
    <property type="protein sequence ID" value="CCH68821.1"/>
    <property type="molecule type" value="Genomic_DNA"/>
</dbReference>
<dbReference type="HOGENOM" id="CLU_076869_0_0_11"/>
<reference evidence="2 3" key="1">
    <citation type="journal article" date="2013" name="ISME J.">
        <title>A metabolic model for members of the genus Tetrasphaera involved in enhanced biological phosphorus removal.</title>
        <authorList>
            <person name="Kristiansen R."/>
            <person name="Nguyen H.T.T."/>
            <person name="Saunders A.M."/>
            <person name="Nielsen J.L."/>
            <person name="Wimmer R."/>
            <person name="Le V.Q."/>
            <person name="McIlroy S.J."/>
            <person name="Petrovski S."/>
            <person name="Seviour R.J."/>
            <person name="Calteau A."/>
            <person name="Nielsen K.L."/>
            <person name="Nielsen P.H."/>
        </authorList>
    </citation>
    <scope>NUCLEOTIDE SEQUENCE [LARGE SCALE GENOMIC DNA]</scope>
    <source>
        <strain evidence="2 3">Lp2</strain>
    </source>
</reference>
<dbReference type="GO" id="GO:0004826">
    <property type="term" value="F:phenylalanine-tRNA ligase activity"/>
    <property type="evidence" value="ECO:0007669"/>
    <property type="project" value="InterPro"/>
</dbReference>
<dbReference type="PANTHER" id="PTHR39209">
    <property type="match status" value="1"/>
</dbReference>
<comment type="caution">
    <text evidence="2">The sequence shown here is derived from an EMBL/GenBank/DDBJ whole genome shotgun (WGS) entry which is preliminary data.</text>
</comment>
<dbReference type="AlphaFoldDB" id="N0DZI7"/>
<dbReference type="PANTHER" id="PTHR39209:SF2">
    <property type="entry name" value="CYTOPLASMIC PROTEIN"/>
    <property type="match status" value="1"/>
</dbReference>
<dbReference type="Proteomes" id="UP000013167">
    <property type="component" value="Unassembled WGS sequence"/>
</dbReference>
<dbReference type="InterPro" id="IPR020825">
    <property type="entry name" value="Phe-tRNA_synthase-like_B3/B4"/>
</dbReference>
<evidence type="ECO:0000313" key="3">
    <source>
        <dbReference type="Proteomes" id="UP000013167"/>
    </source>
</evidence>
<dbReference type="Pfam" id="PF03483">
    <property type="entry name" value="B3_4"/>
    <property type="match status" value="1"/>
</dbReference>